<keyword evidence="5 6" id="KW-0539">Nucleus</keyword>
<dbReference type="SUPFAM" id="SSF46785">
    <property type="entry name" value="Winged helix' DNA-binding domain"/>
    <property type="match status" value="1"/>
</dbReference>
<evidence type="ECO:0000256" key="1">
    <source>
        <dbReference type="ARBA" id="ARBA00004123"/>
    </source>
</evidence>
<comment type="caution">
    <text evidence="9">The sequence shown here is derived from an EMBL/GenBank/DDBJ whole genome shotgun (WGS) entry which is preliminary data.</text>
</comment>
<name>A0AAV3NV29_LITER</name>
<feature type="compositionally biased region" description="Low complexity" evidence="7">
    <location>
        <begin position="100"/>
        <end position="113"/>
    </location>
</feature>
<gene>
    <name evidence="9" type="ORF">LIER_03953</name>
</gene>
<feature type="compositionally biased region" description="Basic residues" evidence="7">
    <location>
        <begin position="16"/>
        <end position="27"/>
    </location>
</feature>
<dbReference type="PRINTS" id="PR00624">
    <property type="entry name" value="HISTONEH5"/>
</dbReference>
<evidence type="ECO:0000256" key="4">
    <source>
        <dbReference type="ARBA" id="ARBA00023125"/>
    </source>
</evidence>
<dbReference type="GO" id="GO:0003690">
    <property type="term" value="F:double-stranded DNA binding"/>
    <property type="evidence" value="ECO:0007669"/>
    <property type="project" value="TreeGrafter"/>
</dbReference>
<feature type="compositionally biased region" description="Low complexity" evidence="7">
    <location>
        <begin position="1"/>
        <end position="15"/>
    </location>
</feature>
<dbReference type="GO" id="GO:0006334">
    <property type="term" value="P:nucleosome assembly"/>
    <property type="evidence" value="ECO:0007669"/>
    <property type="project" value="InterPro"/>
</dbReference>
<dbReference type="GO" id="GO:0045910">
    <property type="term" value="P:negative regulation of DNA recombination"/>
    <property type="evidence" value="ECO:0007669"/>
    <property type="project" value="TreeGrafter"/>
</dbReference>
<dbReference type="GO" id="GO:0005634">
    <property type="term" value="C:nucleus"/>
    <property type="evidence" value="ECO:0007669"/>
    <property type="project" value="UniProtKB-SubCell"/>
</dbReference>
<evidence type="ECO:0000256" key="3">
    <source>
        <dbReference type="ARBA" id="ARBA00022454"/>
    </source>
</evidence>
<dbReference type="CDD" id="cd00073">
    <property type="entry name" value="H15"/>
    <property type="match status" value="1"/>
</dbReference>
<organism evidence="9 10">
    <name type="scientific">Lithospermum erythrorhizon</name>
    <name type="common">Purple gromwell</name>
    <name type="synonym">Lithospermum officinale var. erythrorhizon</name>
    <dbReference type="NCBI Taxonomy" id="34254"/>
    <lineage>
        <taxon>Eukaryota</taxon>
        <taxon>Viridiplantae</taxon>
        <taxon>Streptophyta</taxon>
        <taxon>Embryophyta</taxon>
        <taxon>Tracheophyta</taxon>
        <taxon>Spermatophyta</taxon>
        <taxon>Magnoliopsida</taxon>
        <taxon>eudicotyledons</taxon>
        <taxon>Gunneridae</taxon>
        <taxon>Pentapetalae</taxon>
        <taxon>asterids</taxon>
        <taxon>lamiids</taxon>
        <taxon>Boraginales</taxon>
        <taxon>Boraginaceae</taxon>
        <taxon>Boraginoideae</taxon>
        <taxon>Lithospermeae</taxon>
        <taxon>Lithospermum</taxon>
    </lineage>
</organism>
<dbReference type="Gene3D" id="1.10.10.10">
    <property type="entry name" value="Winged helix-like DNA-binding domain superfamily/Winged helix DNA-binding domain"/>
    <property type="match status" value="1"/>
</dbReference>
<protein>
    <submittedName>
        <fullName evidence="9">Chromatin/chromatin-binding, or -regulatory protein</fullName>
    </submittedName>
</protein>
<keyword evidence="4 6" id="KW-0238">DNA-binding</keyword>
<feature type="region of interest" description="Disordered" evidence="7">
    <location>
        <begin position="1"/>
        <end position="33"/>
    </location>
</feature>
<dbReference type="EMBL" id="BAABME010000490">
    <property type="protein sequence ID" value="GAA0143214.1"/>
    <property type="molecule type" value="Genomic_DNA"/>
</dbReference>
<dbReference type="InterPro" id="IPR036390">
    <property type="entry name" value="WH_DNA-bd_sf"/>
</dbReference>
<dbReference type="GO" id="GO:0000786">
    <property type="term" value="C:nucleosome"/>
    <property type="evidence" value="ECO:0007669"/>
    <property type="project" value="InterPro"/>
</dbReference>
<dbReference type="GO" id="GO:0030261">
    <property type="term" value="P:chromosome condensation"/>
    <property type="evidence" value="ECO:0007669"/>
    <property type="project" value="TreeGrafter"/>
</dbReference>
<comment type="subcellular location">
    <subcellularLocation>
        <location evidence="2">Chromosome</location>
    </subcellularLocation>
    <subcellularLocation>
        <location evidence="1 6">Nucleus</location>
    </subcellularLocation>
</comment>
<keyword evidence="10" id="KW-1185">Reference proteome</keyword>
<accession>A0AAV3NV29</accession>
<dbReference type="PROSITE" id="PS51504">
    <property type="entry name" value="H15"/>
    <property type="match status" value="1"/>
</dbReference>
<evidence type="ECO:0000256" key="6">
    <source>
        <dbReference type="RuleBase" id="RU003894"/>
    </source>
</evidence>
<dbReference type="PANTHER" id="PTHR11467:SF131">
    <property type="entry name" value="HISTONE H1"/>
    <property type="match status" value="1"/>
</dbReference>
<evidence type="ECO:0000256" key="5">
    <source>
        <dbReference type="ARBA" id="ARBA00023242"/>
    </source>
</evidence>
<feature type="region of interest" description="Disordered" evidence="7">
    <location>
        <begin position="100"/>
        <end position="135"/>
    </location>
</feature>
<evidence type="ECO:0000313" key="9">
    <source>
        <dbReference type="EMBL" id="GAA0143214.1"/>
    </source>
</evidence>
<proteinExistence type="inferred from homology"/>
<evidence type="ECO:0000256" key="7">
    <source>
        <dbReference type="SAM" id="MobiDB-lite"/>
    </source>
</evidence>
<dbReference type="InterPro" id="IPR005818">
    <property type="entry name" value="Histone_H1/H5_H15"/>
</dbReference>
<evidence type="ECO:0000256" key="2">
    <source>
        <dbReference type="ARBA" id="ARBA00004286"/>
    </source>
</evidence>
<dbReference type="InterPro" id="IPR036388">
    <property type="entry name" value="WH-like_DNA-bd_sf"/>
</dbReference>
<dbReference type="GO" id="GO:0030527">
    <property type="term" value="F:structural constituent of chromatin"/>
    <property type="evidence" value="ECO:0007669"/>
    <property type="project" value="InterPro"/>
</dbReference>
<dbReference type="PANTHER" id="PTHR11467">
    <property type="entry name" value="HISTONE H1"/>
    <property type="match status" value="1"/>
</dbReference>
<dbReference type="Pfam" id="PF00538">
    <property type="entry name" value="Linker_histone"/>
    <property type="match status" value="1"/>
</dbReference>
<keyword evidence="3 6" id="KW-0158">Chromosome</keyword>
<dbReference type="SMART" id="SM00526">
    <property type="entry name" value="H15"/>
    <property type="match status" value="1"/>
</dbReference>
<dbReference type="InterPro" id="IPR005819">
    <property type="entry name" value="H1/H5"/>
</dbReference>
<evidence type="ECO:0000259" key="8">
    <source>
        <dbReference type="PROSITE" id="PS51504"/>
    </source>
</evidence>
<dbReference type="Proteomes" id="UP001454036">
    <property type="component" value="Unassembled WGS sequence"/>
</dbReference>
<comment type="similarity">
    <text evidence="6">Belongs to the histone H1/H5 family.</text>
</comment>
<sequence length="158" mass="17220">MATKGAAVVTKSAAVKAKKASPTKKTTKAPTTHPKYLQMIEEAIMSLKERSGSSQYAIAKFIEEHHKSLPTNFKKQLLLQLKKFVGSNKLTKVKNSYKITAKPPSKKTTTPKKVVAKKAKSVKSPIKPKPKSKVKMAAAAKRIAAVKKAKTPVKKAKK</sequence>
<feature type="domain" description="H15" evidence="8">
    <location>
        <begin position="32"/>
        <end position="101"/>
    </location>
</feature>
<dbReference type="GO" id="GO:0031492">
    <property type="term" value="F:nucleosomal DNA binding"/>
    <property type="evidence" value="ECO:0007669"/>
    <property type="project" value="TreeGrafter"/>
</dbReference>
<reference evidence="9 10" key="1">
    <citation type="submission" date="2024-01" db="EMBL/GenBank/DDBJ databases">
        <title>The complete chloroplast genome sequence of Lithospermum erythrorhizon: insights into the phylogenetic relationship among Boraginaceae species and the maternal lineages of purple gromwells.</title>
        <authorList>
            <person name="Okada T."/>
            <person name="Watanabe K."/>
        </authorList>
    </citation>
    <scope>NUCLEOTIDE SEQUENCE [LARGE SCALE GENOMIC DNA]</scope>
</reference>
<evidence type="ECO:0000313" key="10">
    <source>
        <dbReference type="Proteomes" id="UP001454036"/>
    </source>
</evidence>
<feature type="compositionally biased region" description="Basic residues" evidence="7">
    <location>
        <begin position="114"/>
        <end position="134"/>
    </location>
</feature>
<dbReference type="AlphaFoldDB" id="A0AAV3NV29"/>